<dbReference type="GO" id="GO:0005829">
    <property type="term" value="C:cytosol"/>
    <property type="evidence" value="ECO:0007669"/>
    <property type="project" value="TreeGrafter"/>
</dbReference>
<evidence type="ECO:0000313" key="7">
    <source>
        <dbReference type="Proteomes" id="UP001300502"/>
    </source>
</evidence>
<keyword evidence="2" id="KW-0698">rRNA processing</keyword>
<accession>A0AAV9I613</accession>
<dbReference type="InterPro" id="IPR003682">
    <property type="entry name" value="rRNA_ssu_MeTfrase_G"/>
</dbReference>
<keyword evidence="3" id="KW-0489">Methyltransferase</keyword>
<dbReference type="AlphaFoldDB" id="A0AAV9I613"/>
<evidence type="ECO:0000256" key="1">
    <source>
        <dbReference type="ARBA" id="ARBA00022490"/>
    </source>
</evidence>
<dbReference type="Pfam" id="PF02527">
    <property type="entry name" value="GidB"/>
    <property type="match status" value="1"/>
</dbReference>
<evidence type="ECO:0000256" key="2">
    <source>
        <dbReference type="ARBA" id="ARBA00022552"/>
    </source>
</evidence>
<keyword evidence="7" id="KW-1185">Reference proteome</keyword>
<dbReference type="NCBIfam" id="TIGR00138">
    <property type="entry name" value="rsmG_gidB"/>
    <property type="match status" value="1"/>
</dbReference>
<organism evidence="6 7">
    <name type="scientific">Galdieria yellowstonensis</name>
    <dbReference type="NCBI Taxonomy" id="3028027"/>
    <lineage>
        <taxon>Eukaryota</taxon>
        <taxon>Rhodophyta</taxon>
        <taxon>Bangiophyceae</taxon>
        <taxon>Galdieriales</taxon>
        <taxon>Galdieriaceae</taxon>
        <taxon>Galdieria</taxon>
    </lineage>
</organism>
<evidence type="ECO:0000256" key="4">
    <source>
        <dbReference type="ARBA" id="ARBA00022679"/>
    </source>
</evidence>
<keyword evidence="4" id="KW-0808">Transferase</keyword>
<evidence type="ECO:0000313" key="6">
    <source>
        <dbReference type="EMBL" id="KAK4522143.1"/>
    </source>
</evidence>
<dbReference type="SUPFAM" id="SSF53335">
    <property type="entry name" value="S-adenosyl-L-methionine-dependent methyltransferases"/>
    <property type="match status" value="1"/>
</dbReference>
<dbReference type="PANTHER" id="PTHR31760:SF0">
    <property type="entry name" value="S-ADENOSYL-L-METHIONINE-DEPENDENT METHYLTRANSFERASES SUPERFAMILY PROTEIN"/>
    <property type="match status" value="1"/>
</dbReference>
<dbReference type="GO" id="GO:0070043">
    <property type="term" value="F:rRNA (guanine-N7-)-methyltransferase activity"/>
    <property type="evidence" value="ECO:0007669"/>
    <property type="project" value="TreeGrafter"/>
</dbReference>
<dbReference type="InterPro" id="IPR029063">
    <property type="entry name" value="SAM-dependent_MTases_sf"/>
</dbReference>
<protein>
    <submittedName>
        <fullName evidence="6">Uncharacterized protein</fullName>
    </submittedName>
</protein>
<dbReference type="FunFam" id="3.40.50.150:FF:000041">
    <property type="entry name" value="Ribosomal RNA small subunit methyltransferase G"/>
    <property type="match status" value="1"/>
</dbReference>
<evidence type="ECO:0000256" key="3">
    <source>
        <dbReference type="ARBA" id="ARBA00022603"/>
    </source>
</evidence>
<dbReference type="HAMAP" id="MF_00074">
    <property type="entry name" value="16SrRNA_methyltr_G"/>
    <property type="match status" value="1"/>
</dbReference>
<comment type="caution">
    <text evidence="6">The sequence shown here is derived from an EMBL/GenBank/DDBJ whole genome shotgun (WGS) entry which is preliminary data.</text>
</comment>
<proteinExistence type="inferred from homology"/>
<name>A0AAV9I613_9RHOD</name>
<gene>
    <name evidence="6" type="ORF">GAYE_FCTG49G0022</name>
</gene>
<dbReference type="Gene3D" id="3.40.50.150">
    <property type="entry name" value="Vaccinia Virus protein VP39"/>
    <property type="match status" value="1"/>
</dbReference>
<dbReference type="PANTHER" id="PTHR31760">
    <property type="entry name" value="S-ADENOSYL-L-METHIONINE-DEPENDENT METHYLTRANSFERASES SUPERFAMILY PROTEIN"/>
    <property type="match status" value="1"/>
</dbReference>
<dbReference type="Proteomes" id="UP001300502">
    <property type="component" value="Unassembled WGS sequence"/>
</dbReference>
<keyword evidence="5" id="KW-0949">S-adenosyl-L-methionine</keyword>
<evidence type="ECO:0000256" key="5">
    <source>
        <dbReference type="ARBA" id="ARBA00022691"/>
    </source>
</evidence>
<keyword evidence="1" id="KW-0963">Cytoplasm</keyword>
<sequence>MDVPMSYGFASFPVVGLWKQLTAIRPHKRAPPFALLRCTHHDHHHHHSVQRRWKECIDTLHLTPSQVDKLEYFAKLLMEYNQNVNLTAIRDWDQVITKHCIDSLHLVPLIRQLASQLPIHLVDVGSGGGLPGIPLTIALTNCNTTLIDKTRKKVEIQQKMIEQLQLQQIRCVWTRVEVVGHDRKMRESFDFVTARAVASLDVLVEWTIPLLKQGGYFLAQKSVDSQNSELKRATNAIEAVGATFHDIYYTEEEPSPVDQRRKAIIILKKERTTPKLYPRPPGVAQKKRLG</sequence>
<reference evidence="6 7" key="1">
    <citation type="submission" date="2022-07" db="EMBL/GenBank/DDBJ databases">
        <title>Genome-wide signatures of adaptation to extreme environments.</title>
        <authorList>
            <person name="Cho C.H."/>
            <person name="Yoon H.S."/>
        </authorList>
    </citation>
    <scope>NUCLEOTIDE SEQUENCE [LARGE SCALE GENOMIC DNA]</scope>
    <source>
        <strain evidence="6 7">108.79 E11</strain>
    </source>
</reference>
<dbReference type="EMBL" id="JANCYU010000001">
    <property type="protein sequence ID" value="KAK4522143.1"/>
    <property type="molecule type" value="Genomic_DNA"/>
</dbReference>